<protein>
    <submittedName>
        <fullName evidence="1">Uncharacterized protein</fullName>
    </submittedName>
</protein>
<feature type="non-terminal residue" evidence="1">
    <location>
        <position position="150"/>
    </location>
</feature>
<feature type="non-terminal residue" evidence="1">
    <location>
        <position position="1"/>
    </location>
</feature>
<name>A0A1E1WAR5_PECGO</name>
<organism evidence="1">
    <name type="scientific">Pectinophora gossypiella</name>
    <name type="common">Cotton pink bollworm</name>
    <name type="synonym">Depressaria gossypiella</name>
    <dbReference type="NCBI Taxonomy" id="13191"/>
    <lineage>
        <taxon>Eukaryota</taxon>
        <taxon>Metazoa</taxon>
        <taxon>Ecdysozoa</taxon>
        <taxon>Arthropoda</taxon>
        <taxon>Hexapoda</taxon>
        <taxon>Insecta</taxon>
        <taxon>Pterygota</taxon>
        <taxon>Neoptera</taxon>
        <taxon>Endopterygota</taxon>
        <taxon>Lepidoptera</taxon>
        <taxon>Glossata</taxon>
        <taxon>Ditrysia</taxon>
        <taxon>Gelechioidea</taxon>
        <taxon>Gelechiidae</taxon>
        <taxon>Apatetrinae</taxon>
        <taxon>Pectinophora</taxon>
    </lineage>
</organism>
<sequence>RSYKPYVAHRIAAIEEVSKLNEWRWVPTKLNVADDATRDVPSDFDVQHRWFRGPEFLRDDPTTWPAEKPPHIENTGEERLHYTTHRSVTTTTLTTALPDSNRFSKWERLLRATARVLQFIALCRRSADEKVNYKRTAKVRETDSTWGRKY</sequence>
<gene>
    <name evidence="1" type="ORF">g.18562</name>
</gene>
<reference evidence="1" key="1">
    <citation type="submission" date="2015-09" db="EMBL/GenBank/DDBJ databases">
        <title>De novo assembly of Pectinophora gossypiella (Pink Bollworm) gut transcriptome.</title>
        <authorList>
            <person name="Tassone E.E."/>
        </authorList>
    </citation>
    <scope>NUCLEOTIDE SEQUENCE</scope>
</reference>
<evidence type="ECO:0000313" key="1">
    <source>
        <dbReference type="EMBL" id="JAT84035.1"/>
    </source>
</evidence>
<dbReference type="PANTHER" id="PTHR47331">
    <property type="entry name" value="PHD-TYPE DOMAIN-CONTAINING PROTEIN"/>
    <property type="match status" value="1"/>
</dbReference>
<accession>A0A1E1WAR5</accession>
<dbReference type="EMBL" id="GDQN01007019">
    <property type="protein sequence ID" value="JAT84035.1"/>
    <property type="molecule type" value="Transcribed_RNA"/>
</dbReference>
<dbReference type="PANTHER" id="PTHR47331:SF1">
    <property type="entry name" value="GAG-LIKE PROTEIN"/>
    <property type="match status" value="1"/>
</dbReference>
<dbReference type="OrthoDB" id="5983986at2759"/>
<dbReference type="AlphaFoldDB" id="A0A1E1WAR5"/>
<proteinExistence type="predicted"/>